<gene>
    <name evidence="2" type="ORF">AVDCRST_MAG68-375</name>
</gene>
<dbReference type="AlphaFoldDB" id="A0A6J4KBA0"/>
<name>A0A6J4KBA0_9BACT</name>
<protein>
    <recommendedName>
        <fullName evidence="3">Lipoprotein</fullName>
    </recommendedName>
</protein>
<proteinExistence type="predicted"/>
<reference evidence="2" key="1">
    <citation type="submission" date="2020-02" db="EMBL/GenBank/DDBJ databases">
        <authorList>
            <person name="Meier V. D."/>
        </authorList>
    </citation>
    <scope>NUCLEOTIDE SEQUENCE</scope>
    <source>
        <strain evidence="2">AVDCRST_MAG68</strain>
    </source>
</reference>
<feature type="signal peptide" evidence="1">
    <location>
        <begin position="1"/>
        <end position="32"/>
    </location>
</feature>
<sequence length="211" mass="23116">MQNQRCRGAATAGALGLLALLASGCAPGTAMQEGMSPGAARMDRASVQRSMAGWHAASQEAANAMMAKYGAPASMTADMMVWNRTGPWKRTIIYREAVQHDFPMPHPDVMEQFIDYRVPTDRVDELAMYDGSVIVERTKGEMSARCDKEGANFLAVNLANEIAMGRRTPEDARRMYGEQIKMMKAGQMTPYTSGLMFTPPASGRDPDRPIM</sequence>
<feature type="chain" id="PRO_5026934572" description="Lipoprotein" evidence="1">
    <location>
        <begin position="33"/>
        <end position="211"/>
    </location>
</feature>
<organism evidence="2">
    <name type="scientific">uncultured Gemmatimonadota bacterium</name>
    <dbReference type="NCBI Taxonomy" id="203437"/>
    <lineage>
        <taxon>Bacteria</taxon>
        <taxon>Pseudomonadati</taxon>
        <taxon>Gemmatimonadota</taxon>
        <taxon>environmental samples</taxon>
    </lineage>
</organism>
<evidence type="ECO:0008006" key="3">
    <source>
        <dbReference type="Google" id="ProtNLM"/>
    </source>
</evidence>
<evidence type="ECO:0000313" key="2">
    <source>
        <dbReference type="EMBL" id="CAA9300646.1"/>
    </source>
</evidence>
<accession>A0A6J4KBA0</accession>
<keyword evidence="1" id="KW-0732">Signal</keyword>
<evidence type="ECO:0000256" key="1">
    <source>
        <dbReference type="SAM" id="SignalP"/>
    </source>
</evidence>
<dbReference type="EMBL" id="CADCTW010000025">
    <property type="protein sequence ID" value="CAA9300646.1"/>
    <property type="molecule type" value="Genomic_DNA"/>
</dbReference>
<dbReference type="PROSITE" id="PS51257">
    <property type="entry name" value="PROKAR_LIPOPROTEIN"/>
    <property type="match status" value="1"/>
</dbReference>